<dbReference type="Pfam" id="PF20085">
    <property type="entry name" value="TGL"/>
    <property type="match status" value="1"/>
</dbReference>
<evidence type="ECO:0000256" key="1">
    <source>
        <dbReference type="ARBA" id="ARBA00022679"/>
    </source>
</evidence>
<keyword evidence="2" id="KW-0749">Sporulation</keyword>
<keyword evidence="5" id="KW-1185">Reference proteome</keyword>
<proteinExistence type="inferred from homology"/>
<dbReference type="Proteomes" id="UP000440978">
    <property type="component" value="Unassembled WGS sequence"/>
</dbReference>
<keyword evidence="1 4" id="KW-0808">Transferase</keyword>
<evidence type="ECO:0000256" key="2">
    <source>
        <dbReference type="ARBA" id="ARBA00022969"/>
    </source>
</evidence>
<dbReference type="GO" id="GO:0003810">
    <property type="term" value="F:protein-glutamine gamma-glutamyltransferase activity"/>
    <property type="evidence" value="ECO:0007669"/>
    <property type="project" value="InterPro"/>
</dbReference>
<evidence type="ECO:0000313" key="4">
    <source>
        <dbReference type="EMBL" id="MTT33114.1"/>
    </source>
</evidence>
<dbReference type="InterPro" id="IPR020916">
    <property type="entry name" value="Gln_gamma-glutamylTfrase_bac"/>
</dbReference>
<accession>A0A6N8CSI4</accession>
<comment type="caution">
    <text evidence="4">The sequence shown here is derived from an EMBL/GenBank/DDBJ whole genome shotgun (WGS) entry which is preliminary data.</text>
</comment>
<dbReference type="GO" id="GO:0030435">
    <property type="term" value="P:sporulation resulting in formation of a cellular spore"/>
    <property type="evidence" value="ECO:0007669"/>
    <property type="project" value="UniProtKB-KW"/>
</dbReference>
<dbReference type="HAMAP" id="MF_00727">
    <property type="entry name" value="Tgl"/>
    <property type="match status" value="1"/>
</dbReference>
<organism evidence="4 5">
    <name type="scientific">Terrilactibacillus tamarindi</name>
    <dbReference type="NCBI Taxonomy" id="2599694"/>
    <lineage>
        <taxon>Bacteria</taxon>
        <taxon>Bacillati</taxon>
        <taxon>Bacillota</taxon>
        <taxon>Bacilli</taxon>
        <taxon>Bacillales</taxon>
        <taxon>Bacillaceae</taxon>
        <taxon>Terrilactibacillus</taxon>
    </lineage>
</organism>
<evidence type="ECO:0000313" key="5">
    <source>
        <dbReference type="Proteomes" id="UP000440978"/>
    </source>
</evidence>
<sequence>MIVIQGRPISSVDQQMLTSLGPFANEIVFGLNNDSRPYQYPNQEAFIFEIKLRQAIIDAAYLLLESRASFATFYYSACNPQFWTLNEEGGFELRAGSSPSMAIIDIFTNGDQYAFECATAMMIILYRALIQVIGSHHFDQFYRQLYLWDWHHHTSYPLILIDDAAQGILGDIRYFKNPEVNPRTPQWQGENAIQMPDQKFFGHGIGNLDANTIIDELNKYRRIGATVSAYLMTNATRPNFNFLYNYTSNVSGLNRVHI</sequence>
<dbReference type="OrthoDB" id="1845399at2"/>
<gene>
    <name evidence="4" type="ORF">GMB86_13970</name>
</gene>
<reference evidence="4 5" key="1">
    <citation type="submission" date="2019-11" db="EMBL/GenBank/DDBJ databases">
        <title>Terrilactibacillus tamarindus sp. nov. BCM23-1 isolated from bark of Tamarindus indica.</title>
        <authorList>
            <person name="Kingkaew E."/>
            <person name="Tanasupawat S."/>
        </authorList>
    </citation>
    <scope>NUCLEOTIDE SEQUENCE [LARGE SCALE GENOMIC DNA]</scope>
    <source>
        <strain evidence="4 5">BCM23-1</strain>
    </source>
</reference>
<dbReference type="AlphaFoldDB" id="A0A6N8CSI4"/>
<protein>
    <submittedName>
        <fullName evidence="4">Protein-glutamine gamma-glutamyltransferase</fullName>
    </submittedName>
</protein>
<evidence type="ECO:0000256" key="3">
    <source>
        <dbReference type="ARBA" id="ARBA00023315"/>
    </source>
</evidence>
<name>A0A6N8CSI4_9BACI</name>
<dbReference type="EMBL" id="WNHB01000027">
    <property type="protein sequence ID" value="MTT33114.1"/>
    <property type="molecule type" value="Genomic_DNA"/>
</dbReference>
<dbReference type="RefSeq" id="WP_155220949.1">
    <property type="nucleotide sequence ID" value="NZ_WNHB01000027.1"/>
</dbReference>
<keyword evidence="3" id="KW-0012">Acyltransferase</keyword>